<protein>
    <submittedName>
        <fullName evidence="2">Uncharacterized protein</fullName>
    </submittedName>
</protein>
<gene>
    <name evidence="2" type="ORF">N42_0399</name>
</gene>
<dbReference type="PATRIC" id="fig|1360.116.peg.1455"/>
<evidence type="ECO:0000313" key="2">
    <source>
        <dbReference type="EMBL" id="KSU29742.1"/>
    </source>
</evidence>
<dbReference type="AlphaFoldDB" id="A0A0V8EVA1"/>
<evidence type="ECO:0000313" key="3">
    <source>
        <dbReference type="Proteomes" id="UP000052991"/>
    </source>
</evidence>
<name>A0A0V8EVA1_LACLL</name>
<evidence type="ECO:0000256" key="1">
    <source>
        <dbReference type="SAM" id="Coils"/>
    </source>
</evidence>
<comment type="caution">
    <text evidence="2">The sequence shown here is derived from an EMBL/GenBank/DDBJ whole genome shotgun (WGS) entry which is preliminary data.</text>
</comment>
<dbReference type="Proteomes" id="UP000052991">
    <property type="component" value="Unassembled WGS sequence"/>
</dbReference>
<feature type="coiled-coil region" evidence="1">
    <location>
        <begin position="3"/>
        <end position="30"/>
    </location>
</feature>
<organism evidence="2 3">
    <name type="scientific">Lactococcus lactis subsp. lactis</name>
    <name type="common">Streptococcus lactis</name>
    <dbReference type="NCBI Taxonomy" id="1360"/>
    <lineage>
        <taxon>Bacteria</taxon>
        <taxon>Bacillati</taxon>
        <taxon>Bacillota</taxon>
        <taxon>Bacilli</taxon>
        <taxon>Lactobacillales</taxon>
        <taxon>Streptococcaceae</taxon>
        <taxon>Lactococcus</taxon>
    </lineage>
</organism>
<proteinExistence type="predicted"/>
<accession>A0A0V8EVA1</accession>
<sequence>MVKESKKSNLEKMQINLKGKQQKLRDLKAFEKELIRQIEYENESKFVIIMLNKQVICREGLLDEQSFDKAIEALMPKIFSNREQIIREGFSYAVSKTNSEEKHGKKNNLPTLIFKNFKKYILEYSTAEIRKIEDSISTLNIQINDELENSKKHINAENSNLSFDL</sequence>
<reference evidence="3" key="1">
    <citation type="submission" date="2015-10" db="EMBL/GenBank/DDBJ databases">
        <title>Draft Genome Sequences of 11 Lactococcus lactis subspecies cremoris strains.</title>
        <authorList>
            <person name="Wels M."/>
            <person name="Backus L."/>
            <person name="Boekhorst J."/>
            <person name="Dijkstra A."/>
            <person name="Beerthuizen M."/>
            <person name="Kelly W."/>
            <person name="Siezen R."/>
            <person name="Bachmann H."/>
            <person name="Van Hijum S."/>
        </authorList>
    </citation>
    <scope>NUCLEOTIDE SEQUENCE [LARGE SCALE GENOMIC DNA]</scope>
    <source>
        <strain evidence="3">N42</strain>
    </source>
</reference>
<dbReference type="RefSeq" id="WP_058212484.1">
    <property type="nucleotide sequence ID" value="NZ_LKLW01000009.1"/>
</dbReference>
<dbReference type="EMBL" id="LKLW01000009">
    <property type="protein sequence ID" value="KSU29742.1"/>
    <property type="molecule type" value="Genomic_DNA"/>
</dbReference>
<keyword evidence="1" id="KW-0175">Coiled coil</keyword>